<proteinExistence type="inferred from homology"/>
<dbReference type="PANTHER" id="PTHR11596:SF5">
    <property type="entry name" value="ALKALINE PHOSPHATASE"/>
    <property type="match status" value="1"/>
</dbReference>
<dbReference type="SMART" id="SM00098">
    <property type="entry name" value="alkPPc"/>
    <property type="match status" value="1"/>
</dbReference>
<dbReference type="Gene3D" id="3.40.720.10">
    <property type="entry name" value="Alkaline Phosphatase, subunit A"/>
    <property type="match status" value="1"/>
</dbReference>
<reference evidence="4 5" key="1">
    <citation type="submission" date="2022-10" db="EMBL/GenBank/DDBJ databases">
        <title>Kaistella sp. BT-6-1-3.</title>
        <authorList>
            <person name="Ai J."/>
            <person name="Deng Z."/>
        </authorList>
    </citation>
    <scope>NUCLEOTIDE SEQUENCE [LARGE SCALE GENOMIC DNA]</scope>
    <source>
        <strain evidence="4 5">BT6-1-3</strain>
    </source>
</reference>
<dbReference type="PANTHER" id="PTHR11596">
    <property type="entry name" value="ALKALINE PHOSPHATASE"/>
    <property type="match status" value="1"/>
</dbReference>
<dbReference type="RefSeq" id="WP_265145182.1">
    <property type="nucleotide sequence ID" value="NZ_JAPCHZ010000007.1"/>
</dbReference>
<keyword evidence="4" id="KW-0378">Hydrolase</keyword>
<protein>
    <submittedName>
        <fullName evidence="4">Alkaline phosphatase</fullName>
        <ecNumber evidence="4">3.1.3.1</ecNumber>
    </submittedName>
</protein>
<dbReference type="GO" id="GO:0004035">
    <property type="term" value="F:alkaline phosphatase activity"/>
    <property type="evidence" value="ECO:0007669"/>
    <property type="project" value="UniProtKB-EC"/>
</dbReference>
<dbReference type="EC" id="3.1.3.1" evidence="4"/>
<keyword evidence="1" id="KW-0597">Phosphoprotein</keyword>
<dbReference type="SUPFAM" id="SSF53649">
    <property type="entry name" value="Alkaline phosphatase-like"/>
    <property type="match status" value="1"/>
</dbReference>
<dbReference type="InterPro" id="IPR001952">
    <property type="entry name" value="Alkaline_phosphatase"/>
</dbReference>
<organism evidence="4 5">
    <name type="scientific">Kaistella yananensis</name>
    <dbReference type="NCBI Taxonomy" id="2989820"/>
    <lineage>
        <taxon>Bacteria</taxon>
        <taxon>Pseudomonadati</taxon>
        <taxon>Bacteroidota</taxon>
        <taxon>Flavobacteriia</taxon>
        <taxon>Flavobacteriales</taxon>
        <taxon>Weeksellaceae</taxon>
        <taxon>Chryseobacterium group</taxon>
        <taxon>Kaistella</taxon>
    </lineage>
</organism>
<comment type="similarity">
    <text evidence="2">Belongs to the alkaline phosphatase family.</text>
</comment>
<name>A0ABT3JQR2_9FLAO</name>
<evidence type="ECO:0000313" key="4">
    <source>
        <dbReference type="EMBL" id="MCW4453133.1"/>
    </source>
</evidence>
<dbReference type="EMBL" id="JAPCHZ010000007">
    <property type="protein sequence ID" value="MCW4453133.1"/>
    <property type="molecule type" value="Genomic_DNA"/>
</dbReference>
<dbReference type="Pfam" id="PF00245">
    <property type="entry name" value="Alk_phosphatase"/>
    <property type="match status" value="1"/>
</dbReference>
<feature type="signal peptide" evidence="3">
    <location>
        <begin position="1"/>
        <end position="26"/>
    </location>
</feature>
<dbReference type="CDD" id="cd16012">
    <property type="entry name" value="ALP"/>
    <property type="match status" value="1"/>
</dbReference>
<evidence type="ECO:0000256" key="1">
    <source>
        <dbReference type="ARBA" id="ARBA00022553"/>
    </source>
</evidence>
<keyword evidence="3" id="KW-0732">Signal</keyword>
<gene>
    <name evidence="4" type="ORF">OK344_13075</name>
</gene>
<dbReference type="Gene3D" id="1.10.60.40">
    <property type="match status" value="1"/>
</dbReference>
<accession>A0ABT3JQR2</accession>
<keyword evidence="5" id="KW-1185">Reference proteome</keyword>
<evidence type="ECO:0000256" key="3">
    <source>
        <dbReference type="SAM" id="SignalP"/>
    </source>
</evidence>
<dbReference type="PRINTS" id="PR00113">
    <property type="entry name" value="ALKPHPHTASE"/>
</dbReference>
<feature type="chain" id="PRO_5045209407" evidence="3">
    <location>
        <begin position="27"/>
        <end position="469"/>
    </location>
</feature>
<comment type="caution">
    <text evidence="4">The sequence shown here is derived from an EMBL/GenBank/DDBJ whole genome shotgun (WGS) entry which is preliminary data.</text>
</comment>
<evidence type="ECO:0000256" key="2">
    <source>
        <dbReference type="RuleBase" id="RU003946"/>
    </source>
</evidence>
<sequence>MKRRELLKGGSLALGGLLLTPFSAKANIFKEEFGGKKAKNIIFMVSDGMSSGTLHMADLYSRRKLGRPSHWISLYEENLVQRGVMDMASASSVVTDSAAASSSWGGGQRVNNGSLNIGLNGEEHLPILQKFKKAGKKVGLVTTVPVTHATPAGFSVYTKSRNSQEEIASMYSDLSFDVIMGGGHKYFDAAQRKDKKDMYSVFRNKGYSVARNKAEMNAAPQNKPLIATFDEDGLPYAADRNSSSFMKNNIPTLAEMTSRAISQMKDHKNGFVMQVEAGKVDWAAHGNDISALLYDQLAFDDAVKTAMDFAQKDGNTLVVLTSDHGNANPGLIYGKKVNDNFDRIQQFSQTNEWILQGLNPTDSVSTIKNRIAQANAGILITEDQAKEIQSYYAKAKMEDGVYNPRHLPFKLLSQIQQEHTSVGWISMDHSADYTELAMYGPGSEKMKSFMKNTDMHTFLLKAAEVENKF</sequence>
<dbReference type="Proteomes" id="UP001209107">
    <property type="component" value="Unassembled WGS sequence"/>
</dbReference>
<dbReference type="InterPro" id="IPR017850">
    <property type="entry name" value="Alkaline_phosphatase_core_sf"/>
</dbReference>
<evidence type="ECO:0000313" key="5">
    <source>
        <dbReference type="Proteomes" id="UP001209107"/>
    </source>
</evidence>